<name>A0A7C4I4F5_CALS0</name>
<dbReference type="GO" id="GO:0005840">
    <property type="term" value="C:ribosome"/>
    <property type="evidence" value="ECO:0007669"/>
    <property type="project" value="UniProtKB-KW"/>
</dbReference>
<evidence type="ECO:0000256" key="2">
    <source>
        <dbReference type="ARBA" id="ARBA00022980"/>
    </source>
</evidence>
<evidence type="ECO:0000256" key="1">
    <source>
        <dbReference type="ARBA" id="ARBA00010808"/>
    </source>
</evidence>
<organism evidence="7">
    <name type="scientific">Caldiarchaeum subterraneum</name>
    <dbReference type="NCBI Taxonomy" id="311458"/>
    <lineage>
        <taxon>Archaea</taxon>
        <taxon>Nitrososphaerota</taxon>
        <taxon>Candidatus Caldarchaeales</taxon>
        <taxon>Candidatus Caldarchaeaceae</taxon>
        <taxon>Candidatus Caldarchaeum</taxon>
    </lineage>
</organism>
<dbReference type="HAMAP" id="MF_00410">
    <property type="entry name" value="Ribosomal_eL31"/>
    <property type="match status" value="1"/>
</dbReference>
<gene>
    <name evidence="5" type="primary">rpl31e</name>
    <name evidence="8" type="ORF">ENM30_03040</name>
    <name evidence="7" type="ORF">ENT82_07835</name>
    <name evidence="6" type="ORF">ENU43_07665</name>
</gene>
<dbReference type="Pfam" id="PF01198">
    <property type="entry name" value="Ribosomal_L31e"/>
    <property type="match status" value="1"/>
</dbReference>
<dbReference type="Gene3D" id="3.10.440.10">
    <property type="match status" value="1"/>
</dbReference>
<evidence type="ECO:0000313" key="6">
    <source>
        <dbReference type="EMBL" id="HGL41519.1"/>
    </source>
</evidence>
<evidence type="ECO:0000256" key="3">
    <source>
        <dbReference type="ARBA" id="ARBA00023274"/>
    </source>
</evidence>
<dbReference type="SUPFAM" id="SSF54575">
    <property type="entry name" value="Ribosomal protein L31e"/>
    <property type="match status" value="1"/>
</dbReference>
<evidence type="ECO:0000313" key="7">
    <source>
        <dbReference type="EMBL" id="HGN91013.1"/>
    </source>
</evidence>
<dbReference type="NCBIfam" id="NF002258">
    <property type="entry name" value="PRK01192.1-1"/>
    <property type="match status" value="1"/>
</dbReference>
<reference evidence="7" key="1">
    <citation type="journal article" date="2020" name="mSystems">
        <title>Genome- and Community-Level Interaction Insights into Carbon Utilization and Element Cycling Functions of Hydrothermarchaeota in Hydrothermal Sediment.</title>
        <authorList>
            <person name="Zhou Z."/>
            <person name="Liu Y."/>
            <person name="Xu W."/>
            <person name="Pan J."/>
            <person name="Luo Z.H."/>
            <person name="Li M."/>
        </authorList>
    </citation>
    <scope>NUCLEOTIDE SEQUENCE [LARGE SCALE GENOMIC DNA]</scope>
    <source>
        <strain evidence="8">SpSt-1073</strain>
        <strain evidence="7">SpSt-613</strain>
        <strain evidence="6">SpSt-669</strain>
    </source>
</reference>
<comment type="similarity">
    <text evidence="1 5">Belongs to the eukaryotic ribosomal protein eL31 family.</text>
</comment>
<evidence type="ECO:0000313" key="8">
    <source>
        <dbReference type="EMBL" id="HHN52270.1"/>
    </source>
</evidence>
<comment type="caution">
    <text evidence="7">The sequence shown here is derived from an EMBL/GenBank/DDBJ whole genome shotgun (WGS) entry which is preliminary data.</text>
</comment>
<proteinExistence type="inferred from homology"/>
<dbReference type="InterPro" id="IPR000054">
    <property type="entry name" value="Ribosomal_eL31"/>
</dbReference>
<dbReference type="InterPro" id="IPR023621">
    <property type="entry name" value="Ribosomal_eL31_dom_sf"/>
</dbReference>
<dbReference type="EMBL" id="DRXG01000060">
    <property type="protein sequence ID" value="HHN52270.1"/>
    <property type="molecule type" value="Genomic_DNA"/>
</dbReference>
<protein>
    <recommendedName>
        <fullName evidence="4 5">Large ribosomal subunit protein eL31</fullName>
    </recommendedName>
</protein>
<dbReference type="EMBL" id="DTCM01000091">
    <property type="protein sequence ID" value="HGL41519.1"/>
    <property type="molecule type" value="Genomic_DNA"/>
</dbReference>
<dbReference type="AlphaFoldDB" id="A0A7C4I4F5"/>
<dbReference type="GO" id="GO:0003735">
    <property type="term" value="F:structural constituent of ribosome"/>
    <property type="evidence" value="ECO:0007669"/>
    <property type="project" value="InterPro"/>
</dbReference>
<dbReference type="EMBL" id="DTAD01000084">
    <property type="protein sequence ID" value="HGN91013.1"/>
    <property type="molecule type" value="Genomic_DNA"/>
</dbReference>
<evidence type="ECO:0000256" key="5">
    <source>
        <dbReference type="HAMAP-Rule" id="MF_00410"/>
    </source>
</evidence>
<dbReference type="GO" id="GO:0006412">
    <property type="term" value="P:translation"/>
    <property type="evidence" value="ECO:0007669"/>
    <property type="project" value="UniProtKB-UniRule"/>
</dbReference>
<dbReference type="GO" id="GO:1990904">
    <property type="term" value="C:ribonucleoprotein complex"/>
    <property type="evidence" value="ECO:0007669"/>
    <property type="project" value="UniProtKB-KW"/>
</dbReference>
<evidence type="ECO:0000256" key="4">
    <source>
        <dbReference type="ARBA" id="ARBA00035230"/>
    </source>
</evidence>
<accession>A0A7C4I4F5</accession>
<dbReference type="SMART" id="SM01380">
    <property type="entry name" value="Ribosomal_L31e"/>
    <property type="match status" value="1"/>
</dbReference>
<keyword evidence="2 5" id="KW-0689">Ribosomal protein</keyword>
<keyword evidence="3 5" id="KW-0687">Ribonucleoprotein</keyword>
<sequence length="93" mass="10632">MSQDSGRVHVISLRDAWKASRLRRTDAAVRLVKEYAMRHGKASTVKISPKVNEILWANSRQNPPRKIRVVLEKEDENTVVVRLEGEAPAEEKE</sequence>